<dbReference type="PANTHER" id="PTHR12246">
    <property type="entry name" value="PALMITOYLTRANSFERASE ZDHHC16"/>
    <property type="match status" value="1"/>
</dbReference>
<comment type="subcellular location">
    <subcellularLocation>
        <location evidence="1">Membrane</location>
        <topology evidence="1">Multi-pass membrane protein</topology>
    </subcellularLocation>
</comment>
<organism evidence="9 10">
    <name type="scientific">Aquila chrysaetos chrysaetos</name>
    <dbReference type="NCBI Taxonomy" id="223781"/>
    <lineage>
        <taxon>Eukaryota</taxon>
        <taxon>Metazoa</taxon>
        <taxon>Chordata</taxon>
        <taxon>Craniata</taxon>
        <taxon>Vertebrata</taxon>
        <taxon>Euteleostomi</taxon>
        <taxon>Archelosauria</taxon>
        <taxon>Archosauria</taxon>
        <taxon>Dinosauria</taxon>
        <taxon>Saurischia</taxon>
        <taxon>Theropoda</taxon>
        <taxon>Coelurosauria</taxon>
        <taxon>Aves</taxon>
        <taxon>Neognathae</taxon>
        <taxon>Neoaves</taxon>
        <taxon>Telluraves</taxon>
        <taxon>Accipitrimorphae</taxon>
        <taxon>Accipitriformes</taxon>
        <taxon>Accipitridae</taxon>
        <taxon>Accipitrinae</taxon>
        <taxon>Aquila</taxon>
    </lineage>
</organism>
<dbReference type="InterPro" id="IPR001594">
    <property type="entry name" value="Palmitoyltrfase_DHHC"/>
</dbReference>
<keyword evidence="5 7" id="KW-0472">Membrane</keyword>
<evidence type="ECO:0000256" key="2">
    <source>
        <dbReference type="ARBA" id="ARBA00022679"/>
    </source>
</evidence>
<dbReference type="EC" id="2.3.1.225" evidence="7"/>
<evidence type="ECO:0000313" key="10">
    <source>
        <dbReference type="Proteomes" id="UP000472275"/>
    </source>
</evidence>
<evidence type="ECO:0000259" key="8">
    <source>
        <dbReference type="Pfam" id="PF01529"/>
    </source>
</evidence>
<comment type="catalytic activity">
    <reaction evidence="7">
        <text>L-cysteinyl-[protein] + hexadecanoyl-CoA = S-hexadecanoyl-L-cysteinyl-[protein] + CoA</text>
        <dbReference type="Rhea" id="RHEA:36683"/>
        <dbReference type="Rhea" id="RHEA-COMP:10131"/>
        <dbReference type="Rhea" id="RHEA-COMP:11032"/>
        <dbReference type="ChEBI" id="CHEBI:29950"/>
        <dbReference type="ChEBI" id="CHEBI:57287"/>
        <dbReference type="ChEBI" id="CHEBI:57379"/>
        <dbReference type="ChEBI" id="CHEBI:74151"/>
        <dbReference type="EC" id="2.3.1.225"/>
    </reaction>
</comment>
<dbReference type="PROSITE" id="PS50216">
    <property type="entry name" value="DHHC"/>
    <property type="match status" value="1"/>
</dbReference>
<accession>A0A663EM94</accession>
<dbReference type="AlphaFoldDB" id="A0A663EM94"/>
<keyword evidence="10" id="KW-1185">Reference proteome</keyword>
<protein>
    <recommendedName>
        <fullName evidence="7">Palmitoyltransferase</fullName>
        <ecNumber evidence="7">2.3.1.225</ecNumber>
    </recommendedName>
</protein>
<reference evidence="9" key="1">
    <citation type="submission" date="2025-08" db="UniProtKB">
        <authorList>
            <consortium name="Ensembl"/>
        </authorList>
    </citation>
    <scope>IDENTIFICATION</scope>
</reference>
<evidence type="ECO:0000256" key="6">
    <source>
        <dbReference type="ARBA" id="ARBA00023315"/>
    </source>
</evidence>
<keyword evidence="4 7" id="KW-1133">Transmembrane helix</keyword>
<evidence type="ECO:0000256" key="3">
    <source>
        <dbReference type="ARBA" id="ARBA00022692"/>
    </source>
</evidence>
<evidence type="ECO:0000256" key="5">
    <source>
        <dbReference type="ARBA" id="ARBA00023136"/>
    </source>
</evidence>
<dbReference type="GO" id="GO:0019706">
    <property type="term" value="F:protein-cysteine S-palmitoyltransferase activity"/>
    <property type="evidence" value="ECO:0007669"/>
    <property type="project" value="UniProtKB-EC"/>
</dbReference>
<feature type="transmembrane region" description="Helical" evidence="7">
    <location>
        <begin position="64"/>
        <end position="88"/>
    </location>
</feature>
<comment type="similarity">
    <text evidence="7">Belongs to the DHHC palmitoyltransferase family.</text>
</comment>
<dbReference type="GO" id="GO:0016020">
    <property type="term" value="C:membrane"/>
    <property type="evidence" value="ECO:0007669"/>
    <property type="project" value="UniProtKB-SubCell"/>
</dbReference>
<name>A0A663EM94_AQUCH</name>
<evidence type="ECO:0000256" key="1">
    <source>
        <dbReference type="ARBA" id="ARBA00004141"/>
    </source>
</evidence>
<keyword evidence="3 7" id="KW-0812">Transmembrane</keyword>
<evidence type="ECO:0000256" key="7">
    <source>
        <dbReference type="RuleBase" id="RU079119"/>
    </source>
</evidence>
<evidence type="ECO:0000313" key="9">
    <source>
        <dbReference type="Ensembl" id="ENSACCP00020013333.1"/>
    </source>
</evidence>
<keyword evidence="2 7" id="KW-0808">Transferase</keyword>
<dbReference type="InterPro" id="IPR039859">
    <property type="entry name" value="PFA4/ZDH16/20/ERF2-like"/>
</dbReference>
<reference evidence="9" key="2">
    <citation type="submission" date="2025-09" db="UniProtKB">
        <authorList>
            <consortium name="Ensembl"/>
        </authorList>
    </citation>
    <scope>IDENTIFICATION</scope>
</reference>
<dbReference type="GeneTree" id="ENSGT00940000164842"/>
<dbReference type="InParanoid" id="A0A663EM94"/>
<feature type="transmembrane region" description="Helical" evidence="7">
    <location>
        <begin position="23"/>
        <end position="44"/>
    </location>
</feature>
<dbReference type="Proteomes" id="UP000472275">
    <property type="component" value="Chromosome 9"/>
</dbReference>
<sequence length="190" mass="20765">MDHHCPWINNCVGELNQKYFIQFLFYAGLASLYAAGLVLAAWLGPAGRSPAGMAAGGDIANNRVHLAHCITLLLESLFFGAFVTVVFYDQVVSIITDKTPLEQLRNRGLKEVNREGPRSLKPKLVLLREVFGRGAWGRGGLWGSGQGSQHGSCLSPSLWPGFVLCWLFPWSCSTPPGTGPMYSPLPSRYV</sequence>
<comment type="domain">
    <text evidence="7">The DHHC domain is required for palmitoyltransferase activity.</text>
</comment>
<proteinExistence type="inferred from homology"/>
<dbReference type="Pfam" id="PF01529">
    <property type="entry name" value="DHHC"/>
    <property type="match status" value="1"/>
</dbReference>
<keyword evidence="6 7" id="KW-0012">Acyltransferase</keyword>
<gene>
    <name evidence="9" type="primary">LOC115345598</name>
</gene>
<evidence type="ECO:0000256" key="4">
    <source>
        <dbReference type="ARBA" id="ARBA00022989"/>
    </source>
</evidence>
<dbReference type="Ensembl" id="ENSACCT00020013936.1">
    <property type="protein sequence ID" value="ENSACCP00020013333.1"/>
    <property type="gene ID" value="ENSACCG00020009181.1"/>
</dbReference>
<feature type="domain" description="Palmitoyltransferase DHHC" evidence="8">
    <location>
        <begin position="1"/>
        <end position="106"/>
    </location>
</feature>